<evidence type="ECO:0000313" key="2">
    <source>
        <dbReference type="EMBL" id="PJE98332.1"/>
    </source>
</evidence>
<dbReference type="PANTHER" id="PTHR30461:SF19">
    <property type="entry name" value="SITE-SPECIFIC RECOMBINASE RESOLVASE FAMILY"/>
    <property type="match status" value="1"/>
</dbReference>
<name>A0A2M8M2A5_PREIN</name>
<comment type="caution">
    <text evidence="2">The sequence shown here is derived from an EMBL/GenBank/DDBJ whole genome shotgun (WGS) entry which is preliminary data.</text>
</comment>
<accession>A0A2M8M2A5</accession>
<proteinExistence type="predicted"/>
<dbReference type="CDD" id="cd03768">
    <property type="entry name" value="SR_ResInv"/>
    <property type="match status" value="1"/>
</dbReference>
<gene>
    <name evidence="2" type="ORF">CUB97_12355</name>
</gene>
<organism evidence="2 3">
    <name type="scientific">Prevotella intermedia</name>
    <dbReference type="NCBI Taxonomy" id="28131"/>
    <lineage>
        <taxon>Bacteria</taxon>
        <taxon>Pseudomonadati</taxon>
        <taxon>Bacteroidota</taxon>
        <taxon>Bacteroidia</taxon>
        <taxon>Bacteroidales</taxon>
        <taxon>Prevotellaceae</taxon>
        <taxon>Prevotella</taxon>
    </lineage>
</organism>
<dbReference type="SMART" id="SM00857">
    <property type="entry name" value="Resolvase"/>
    <property type="match status" value="1"/>
</dbReference>
<protein>
    <submittedName>
        <fullName evidence="2">DNA resolvase</fullName>
    </submittedName>
</protein>
<dbReference type="InterPro" id="IPR006119">
    <property type="entry name" value="Resolv_N"/>
</dbReference>
<dbReference type="SUPFAM" id="SSF53041">
    <property type="entry name" value="Resolvase-like"/>
    <property type="match status" value="1"/>
</dbReference>
<dbReference type="Pfam" id="PF00239">
    <property type="entry name" value="Resolvase"/>
    <property type="match status" value="1"/>
</dbReference>
<dbReference type="AlphaFoldDB" id="A0A2M8M2A5"/>
<dbReference type="InterPro" id="IPR036162">
    <property type="entry name" value="Resolvase-like_N_sf"/>
</dbReference>
<dbReference type="PROSITE" id="PS51736">
    <property type="entry name" value="RECOMBINASES_3"/>
    <property type="match status" value="1"/>
</dbReference>
<dbReference type="PANTHER" id="PTHR30461">
    <property type="entry name" value="DNA-INVERTASE FROM LAMBDOID PROPHAGE"/>
    <property type="match status" value="1"/>
</dbReference>
<dbReference type="Proteomes" id="UP000228641">
    <property type="component" value="Unassembled WGS sequence"/>
</dbReference>
<feature type="domain" description="Resolvase/invertase-type recombinase catalytic" evidence="1">
    <location>
        <begin position="2"/>
        <end position="156"/>
    </location>
</feature>
<dbReference type="InterPro" id="IPR050639">
    <property type="entry name" value="SSR_resolvase"/>
</dbReference>
<evidence type="ECO:0000259" key="1">
    <source>
        <dbReference type="PROSITE" id="PS51736"/>
    </source>
</evidence>
<dbReference type="GO" id="GO:0000150">
    <property type="term" value="F:DNA strand exchange activity"/>
    <property type="evidence" value="ECO:0007669"/>
    <property type="project" value="InterPro"/>
</dbReference>
<dbReference type="Gene3D" id="3.40.50.1390">
    <property type="entry name" value="Resolvase, N-terminal catalytic domain"/>
    <property type="match status" value="1"/>
</dbReference>
<evidence type="ECO:0000313" key="3">
    <source>
        <dbReference type="Proteomes" id="UP000228641"/>
    </source>
</evidence>
<reference evidence="2 3" key="1">
    <citation type="submission" date="2017-11" db="EMBL/GenBank/DDBJ databases">
        <title>Genome sequencing of Prevotella intermedia KCOM 1779.</title>
        <authorList>
            <person name="Kook J.-K."/>
            <person name="Park S.-N."/>
            <person name="Lim Y.K."/>
        </authorList>
    </citation>
    <scope>NUCLEOTIDE SEQUENCE [LARGE SCALE GENOMIC DNA]</scope>
    <source>
        <strain evidence="2 3">KCOM 1779</strain>
    </source>
</reference>
<sequence length="212" mass="24621">MKAVIYARVSSACSDRQDTERQVVDLKKYARSNNIEVVNTFEDYQSGAKPNAERWVLKECIAFCKIQKNKVDCILMSEVSRLGRDIWEMIGLIKNIHDHHINVYFQRENLYMFDSEGKDNPLFAMMFAVFSRFAETERLFIKERLQSGYKLFREKGGQVGRKNGTVKTIETLEKEYAKTLKELRNGTSIRRTAKLTDVSIATVTRLKKKFGL</sequence>
<dbReference type="EMBL" id="PGGD01000003">
    <property type="protein sequence ID" value="PJE98332.1"/>
    <property type="molecule type" value="Genomic_DNA"/>
</dbReference>
<dbReference type="RefSeq" id="WP_100190602.1">
    <property type="nucleotide sequence ID" value="NZ_PGGD01000003.1"/>
</dbReference>
<dbReference type="GO" id="GO:0003677">
    <property type="term" value="F:DNA binding"/>
    <property type="evidence" value="ECO:0007669"/>
    <property type="project" value="InterPro"/>
</dbReference>